<dbReference type="AlphaFoldDB" id="A0A392RW24"/>
<comment type="caution">
    <text evidence="2">The sequence shown here is derived from an EMBL/GenBank/DDBJ whole genome shotgun (WGS) entry which is preliminary data.</text>
</comment>
<reference evidence="2 3" key="1">
    <citation type="journal article" date="2018" name="Front. Plant Sci.">
        <title>Red Clover (Trifolium pratense) and Zigzag Clover (T. medium) - A Picture of Genomic Similarities and Differences.</title>
        <authorList>
            <person name="Dluhosova J."/>
            <person name="Istvanek J."/>
            <person name="Nedelnik J."/>
            <person name="Repkova J."/>
        </authorList>
    </citation>
    <scope>NUCLEOTIDE SEQUENCE [LARGE SCALE GENOMIC DNA]</scope>
    <source>
        <strain evidence="3">cv. 10/8</strain>
        <tissue evidence="2">Leaf</tissue>
    </source>
</reference>
<feature type="non-terminal residue" evidence="2">
    <location>
        <position position="33"/>
    </location>
</feature>
<evidence type="ECO:0000313" key="3">
    <source>
        <dbReference type="Proteomes" id="UP000265520"/>
    </source>
</evidence>
<sequence>MVEALNSQSLSPSPSSKLPNPCVTLDGNKFPTL</sequence>
<evidence type="ECO:0000313" key="2">
    <source>
        <dbReference type="EMBL" id="MCI40828.1"/>
    </source>
</evidence>
<dbReference type="EMBL" id="LXQA010284413">
    <property type="protein sequence ID" value="MCI40828.1"/>
    <property type="molecule type" value="Genomic_DNA"/>
</dbReference>
<accession>A0A392RW24</accession>
<evidence type="ECO:0000256" key="1">
    <source>
        <dbReference type="SAM" id="MobiDB-lite"/>
    </source>
</evidence>
<feature type="compositionally biased region" description="Low complexity" evidence="1">
    <location>
        <begin position="1"/>
        <end position="21"/>
    </location>
</feature>
<protein>
    <submittedName>
        <fullName evidence="2">Uncharacterized protein</fullName>
    </submittedName>
</protein>
<keyword evidence="3" id="KW-1185">Reference proteome</keyword>
<feature type="region of interest" description="Disordered" evidence="1">
    <location>
        <begin position="1"/>
        <end position="33"/>
    </location>
</feature>
<organism evidence="2 3">
    <name type="scientific">Trifolium medium</name>
    <dbReference type="NCBI Taxonomy" id="97028"/>
    <lineage>
        <taxon>Eukaryota</taxon>
        <taxon>Viridiplantae</taxon>
        <taxon>Streptophyta</taxon>
        <taxon>Embryophyta</taxon>
        <taxon>Tracheophyta</taxon>
        <taxon>Spermatophyta</taxon>
        <taxon>Magnoliopsida</taxon>
        <taxon>eudicotyledons</taxon>
        <taxon>Gunneridae</taxon>
        <taxon>Pentapetalae</taxon>
        <taxon>rosids</taxon>
        <taxon>fabids</taxon>
        <taxon>Fabales</taxon>
        <taxon>Fabaceae</taxon>
        <taxon>Papilionoideae</taxon>
        <taxon>50 kb inversion clade</taxon>
        <taxon>NPAAA clade</taxon>
        <taxon>Hologalegina</taxon>
        <taxon>IRL clade</taxon>
        <taxon>Trifolieae</taxon>
        <taxon>Trifolium</taxon>
    </lineage>
</organism>
<dbReference type="Proteomes" id="UP000265520">
    <property type="component" value="Unassembled WGS sequence"/>
</dbReference>
<proteinExistence type="predicted"/>
<name>A0A392RW24_9FABA</name>